<gene>
    <name evidence="3" type="ORF">TH68_08820</name>
</gene>
<name>A0A6N3X361_9SYNE</name>
<dbReference type="EMBL" id="JXUO01000283">
    <property type="protein sequence ID" value="KKZ11380.1"/>
    <property type="molecule type" value="Genomic_DNA"/>
</dbReference>
<comment type="caution">
    <text evidence="3">The sequence shown here is derived from an EMBL/GenBank/DDBJ whole genome shotgun (WGS) entry which is preliminary data.</text>
</comment>
<feature type="transmembrane region" description="Helical" evidence="2">
    <location>
        <begin position="12"/>
        <end position="33"/>
    </location>
</feature>
<reference evidence="3 4" key="1">
    <citation type="submission" date="2015-01" db="EMBL/GenBank/DDBJ databases">
        <title>Lifestyle Evolution in Cyanobacterial Symbionts of Sponges.</title>
        <authorList>
            <person name="Burgsdorf I."/>
            <person name="Slaby B.M."/>
            <person name="Handley K.M."/>
            <person name="Haber M."/>
            <person name="Blom J."/>
            <person name="Marshall C.W."/>
            <person name="Gilbert J.A."/>
            <person name="Hentschel U."/>
            <person name="Steindler L."/>
        </authorList>
    </citation>
    <scope>NUCLEOTIDE SEQUENCE [LARGE SCALE GENOMIC DNA]</scope>
    <source>
        <strain evidence="3">142</strain>
    </source>
</reference>
<keyword evidence="2" id="KW-1133">Transmembrane helix</keyword>
<organism evidence="3 4">
    <name type="scientific">Candidatus Synechococcus spongiarum 142</name>
    <dbReference type="NCBI Taxonomy" id="1608213"/>
    <lineage>
        <taxon>Bacteria</taxon>
        <taxon>Bacillati</taxon>
        <taxon>Cyanobacteriota</taxon>
        <taxon>Cyanophyceae</taxon>
        <taxon>Synechococcales</taxon>
        <taxon>Synechococcaceae</taxon>
        <taxon>Synechococcus</taxon>
    </lineage>
</organism>
<sequence length="536" mass="56217">MGSAMVVRGRKFIRGVIPFGAVGIGLTVALAVFGTARAENECGPPTGMPITCSPSNYNGSTDGNIVYRITNADGDDFVIRFMEDLSIRYDLDDPQDDRLFFTPAMEIPLYSAVRIETDGDYTGDISFFSAADVTSDGRGISVAHNGRSGTLRTEITGGSFLIESEWFRPHAIYSYRGDGHETEQEFSGDNNLVVRNVSIDSRATNEDDGWSTGIGGVQGGEGDLNVTVQDSETKVSSRWATGVLAYHNGNGDMGVNVHNVHLDVSGSINWIDGIYSYHGGQGNVEVNVHNTDIKAHEDSESGHSINGIGGYHTGQGNVEIKVRNTDITSRGGTDSNGIAYIYYGQDSAGTLSVDARDVNIQVRGRRFLDGIFGHHDGTGAIDVDVHRADIMVTGADSGGIAFVHDGGGDIAIAAQDVDINVHGDRSVGIGGGQRYEGTGDVAINVHDSTVAVTGEQVAGIRSFNFTGEGAIDVEVDGGTITAQGPGSSGILLGLTGRLIDDRTGPIKAPAGVQAPDAGSGSGNPSQTTNRSQNVVV</sequence>
<evidence type="ECO:0000313" key="4">
    <source>
        <dbReference type="Proteomes" id="UP000035054"/>
    </source>
</evidence>
<accession>A0A6N3X361</accession>
<dbReference type="AlphaFoldDB" id="A0A6N3X361"/>
<evidence type="ECO:0000313" key="3">
    <source>
        <dbReference type="EMBL" id="KKZ11380.1"/>
    </source>
</evidence>
<feature type="non-terminal residue" evidence="3">
    <location>
        <position position="536"/>
    </location>
</feature>
<feature type="region of interest" description="Disordered" evidence="1">
    <location>
        <begin position="204"/>
        <end position="223"/>
    </location>
</feature>
<evidence type="ECO:0008006" key="5">
    <source>
        <dbReference type="Google" id="ProtNLM"/>
    </source>
</evidence>
<feature type="region of interest" description="Disordered" evidence="1">
    <location>
        <begin position="503"/>
        <end position="536"/>
    </location>
</feature>
<proteinExistence type="predicted"/>
<evidence type="ECO:0000256" key="1">
    <source>
        <dbReference type="SAM" id="MobiDB-lite"/>
    </source>
</evidence>
<dbReference type="Proteomes" id="UP000035054">
    <property type="component" value="Unassembled WGS sequence"/>
</dbReference>
<keyword evidence="2" id="KW-0472">Membrane</keyword>
<evidence type="ECO:0000256" key="2">
    <source>
        <dbReference type="SAM" id="Phobius"/>
    </source>
</evidence>
<protein>
    <recommendedName>
        <fullName evidence="5">Right handed beta helix domain-containing protein</fullName>
    </recommendedName>
</protein>
<keyword evidence="2" id="KW-0812">Transmembrane</keyword>
<feature type="compositionally biased region" description="Gly residues" evidence="1">
    <location>
        <begin position="212"/>
        <end position="222"/>
    </location>
</feature>
<feature type="compositionally biased region" description="Polar residues" evidence="1">
    <location>
        <begin position="522"/>
        <end position="536"/>
    </location>
</feature>